<evidence type="ECO:0000313" key="9">
    <source>
        <dbReference type="EMBL" id="QHC02102.1"/>
    </source>
</evidence>
<feature type="transmembrane region" description="Helical" evidence="8">
    <location>
        <begin position="188"/>
        <end position="208"/>
    </location>
</feature>
<feature type="transmembrane region" description="Helical" evidence="8">
    <location>
        <begin position="98"/>
        <end position="118"/>
    </location>
</feature>
<reference evidence="9 10" key="1">
    <citation type="journal article" date="2018" name="Int. J. Syst. Evol. Microbiol.">
        <title>Epidermidibacterium keratini gen. nov., sp. nov., a member of the family Sporichthyaceae, isolated from keratin epidermis.</title>
        <authorList>
            <person name="Lee D.G."/>
            <person name="Trujillo M.E."/>
            <person name="Kang S."/>
            <person name="Nam J.J."/>
            <person name="Kim Y.J."/>
        </authorList>
    </citation>
    <scope>NUCLEOTIDE SEQUENCE [LARGE SCALE GENOMIC DNA]</scope>
    <source>
        <strain evidence="9 10">EPI-7</strain>
    </source>
</reference>
<comment type="similarity">
    <text evidence="2 8">Belongs to the 4-toluene sulfonate uptake permease (TSUP) (TC 2.A.102) family.</text>
</comment>
<evidence type="ECO:0000256" key="1">
    <source>
        <dbReference type="ARBA" id="ARBA00004651"/>
    </source>
</evidence>
<dbReference type="Proteomes" id="UP000463857">
    <property type="component" value="Chromosome"/>
</dbReference>
<keyword evidence="4 8" id="KW-1003">Cell membrane</keyword>
<dbReference type="PANTHER" id="PTHR30269">
    <property type="entry name" value="TRANSMEMBRANE PROTEIN YFCA"/>
    <property type="match status" value="1"/>
</dbReference>
<evidence type="ECO:0000256" key="8">
    <source>
        <dbReference type="RuleBase" id="RU363041"/>
    </source>
</evidence>
<dbReference type="InterPro" id="IPR052017">
    <property type="entry name" value="TSUP"/>
</dbReference>
<organism evidence="9 10">
    <name type="scientific">Epidermidibacterium keratini</name>
    <dbReference type="NCBI Taxonomy" id="1891644"/>
    <lineage>
        <taxon>Bacteria</taxon>
        <taxon>Bacillati</taxon>
        <taxon>Actinomycetota</taxon>
        <taxon>Actinomycetes</taxon>
        <taxon>Sporichthyales</taxon>
        <taxon>Sporichthyaceae</taxon>
        <taxon>Epidermidibacterium</taxon>
    </lineage>
</organism>
<dbReference type="InParanoid" id="A0A7L4YSR6"/>
<protein>
    <recommendedName>
        <fullName evidence="8">Probable membrane transporter protein</fullName>
    </recommendedName>
</protein>
<dbReference type="EMBL" id="CP047156">
    <property type="protein sequence ID" value="QHC02102.1"/>
    <property type="molecule type" value="Genomic_DNA"/>
</dbReference>
<evidence type="ECO:0000313" key="10">
    <source>
        <dbReference type="Proteomes" id="UP000463857"/>
    </source>
</evidence>
<gene>
    <name evidence="9" type="ORF">EK0264_18715</name>
</gene>
<feature type="transmembrane region" description="Helical" evidence="8">
    <location>
        <begin position="220"/>
        <end position="238"/>
    </location>
</feature>
<dbReference type="KEGG" id="eke:EK0264_18715"/>
<name>A0A7L4YSR6_9ACTN</name>
<evidence type="ECO:0000256" key="5">
    <source>
        <dbReference type="ARBA" id="ARBA00022692"/>
    </source>
</evidence>
<dbReference type="GO" id="GO:0005886">
    <property type="term" value="C:plasma membrane"/>
    <property type="evidence" value="ECO:0007669"/>
    <property type="project" value="UniProtKB-SubCell"/>
</dbReference>
<evidence type="ECO:0000256" key="6">
    <source>
        <dbReference type="ARBA" id="ARBA00022989"/>
    </source>
</evidence>
<evidence type="ECO:0000256" key="4">
    <source>
        <dbReference type="ARBA" id="ARBA00022475"/>
    </source>
</evidence>
<keyword evidence="3" id="KW-0813">Transport</keyword>
<dbReference type="OrthoDB" id="5472127at2"/>
<feature type="transmembrane region" description="Helical" evidence="8">
    <location>
        <begin position="73"/>
        <end position="91"/>
    </location>
</feature>
<evidence type="ECO:0000256" key="2">
    <source>
        <dbReference type="ARBA" id="ARBA00009142"/>
    </source>
</evidence>
<feature type="transmembrane region" description="Helical" evidence="8">
    <location>
        <begin position="43"/>
        <end position="61"/>
    </location>
</feature>
<dbReference type="Pfam" id="PF01925">
    <property type="entry name" value="TauE"/>
    <property type="match status" value="1"/>
</dbReference>
<proteinExistence type="inferred from homology"/>
<keyword evidence="6 8" id="KW-1133">Transmembrane helix</keyword>
<dbReference type="InterPro" id="IPR002781">
    <property type="entry name" value="TM_pro_TauE-like"/>
</dbReference>
<evidence type="ECO:0000256" key="3">
    <source>
        <dbReference type="ARBA" id="ARBA00022448"/>
    </source>
</evidence>
<accession>A0A7L4YSR6</accession>
<keyword evidence="10" id="KW-1185">Reference proteome</keyword>
<keyword evidence="5 8" id="KW-0812">Transmembrane</keyword>
<sequence length="239" mass="25108">MSFWTVVVLCGLAMLIGAIVQGIIGIGMALLASPFVALIDASLVPGTLIVCAAVLPAMTLVKEHHDIDWKGLAWALPFRFIGTAIGAWLVVVMSVRHLGVLMGVVVLAAVGLSLLRWHPTPSPALLSAGALVSGISGTATSVGGPPMALVYQHQRPSMIRCTMAVYFLIGSLVSLGSLLLVGELTAHQVLIALSVLPFVAVGFAISIWVRPRVNQEYTRYAVLVVSALSSIVLLVRSVI</sequence>
<comment type="subcellular location">
    <subcellularLocation>
        <location evidence="1 8">Cell membrane</location>
        <topology evidence="1 8">Multi-pass membrane protein</topology>
    </subcellularLocation>
</comment>
<dbReference type="RefSeq" id="WP_159547226.1">
    <property type="nucleotide sequence ID" value="NZ_CP047156.1"/>
</dbReference>
<feature type="transmembrane region" description="Helical" evidence="8">
    <location>
        <begin position="6"/>
        <end position="31"/>
    </location>
</feature>
<dbReference type="AlphaFoldDB" id="A0A7L4YSR6"/>
<feature type="transmembrane region" description="Helical" evidence="8">
    <location>
        <begin position="163"/>
        <end position="182"/>
    </location>
</feature>
<keyword evidence="7 8" id="KW-0472">Membrane</keyword>
<feature type="transmembrane region" description="Helical" evidence="8">
    <location>
        <begin position="124"/>
        <end position="151"/>
    </location>
</feature>
<evidence type="ECO:0000256" key="7">
    <source>
        <dbReference type="ARBA" id="ARBA00023136"/>
    </source>
</evidence>
<dbReference type="PANTHER" id="PTHR30269:SF37">
    <property type="entry name" value="MEMBRANE TRANSPORTER PROTEIN"/>
    <property type="match status" value="1"/>
</dbReference>